<dbReference type="Proteomes" id="UP000468531">
    <property type="component" value="Unassembled WGS sequence"/>
</dbReference>
<keyword evidence="1" id="KW-0472">Membrane</keyword>
<name>A0A6P1BBU5_9BRAD</name>
<protein>
    <submittedName>
        <fullName evidence="2">Alpha/beta hydrolase</fullName>
    </submittedName>
</protein>
<comment type="caution">
    <text evidence="2">The sequence shown here is derived from an EMBL/GenBank/DDBJ whole genome shotgun (WGS) entry which is preliminary data.</text>
</comment>
<keyword evidence="1" id="KW-1133">Transmembrane helix</keyword>
<dbReference type="InterPro" id="IPR029058">
    <property type="entry name" value="AB_hydrolase_fold"/>
</dbReference>
<proteinExistence type="predicted"/>
<keyword evidence="2" id="KW-0378">Hydrolase</keyword>
<sequence length="409" mass="46034">MIRRRHVFHIGGYDPITPEAQVERLRRSLSSFQKIWGASSRLSEISSTSAISASCSLEAWGPNWKTHVTFEMLRWDDLIRCDSKVGFVHRLAQSLKALFDFIVTGTIFRYAIASWKYALFFIFPYCCLLLIAFCSVGLSYLLIRLIHAPFWMELLLGLFLSLAVFVGAMLWIGPKRRINHILDDAIFSHQFLYGQKSELDKRLDAFANLISRTVRAAEVDEVLIVGHSLGAALTIAAVARALKSGPPLETSGPKLCILTVGATIPKFSLHPMGGQIREAAQLVAGTPAIDWVEYQARDDAISFYRFDPVTLKRVSRDHSGDHPRIRRVQIHSMVSPARFKRHRFNFMQIHYQFLMGNDQRSVYDYCMITCGPLDFDVATSPSGAVGLFEADGAVATIEVDDRLDPSCRE</sequence>
<evidence type="ECO:0000313" key="3">
    <source>
        <dbReference type="Proteomes" id="UP000468531"/>
    </source>
</evidence>
<feature type="transmembrane region" description="Helical" evidence="1">
    <location>
        <begin position="117"/>
        <end position="143"/>
    </location>
</feature>
<organism evidence="2 3">
    <name type="scientific">Bradyrhizobium uaiense</name>
    <dbReference type="NCBI Taxonomy" id="2594946"/>
    <lineage>
        <taxon>Bacteria</taxon>
        <taxon>Pseudomonadati</taxon>
        <taxon>Pseudomonadota</taxon>
        <taxon>Alphaproteobacteria</taxon>
        <taxon>Hyphomicrobiales</taxon>
        <taxon>Nitrobacteraceae</taxon>
        <taxon>Bradyrhizobium</taxon>
    </lineage>
</organism>
<feature type="transmembrane region" description="Helical" evidence="1">
    <location>
        <begin position="149"/>
        <end position="172"/>
    </location>
</feature>
<dbReference type="RefSeq" id="WP_163150714.1">
    <property type="nucleotide sequence ID" value="NZ_VKHP01000008.1"/>
</dbReference>
<keyword evidence="3" id="KW-1185">Reference proteome</keyword>
<dbReference type="EMBL" id="VKHP01000008">
    <property type="protein sequence ID" value="NEU94952.1"/>
    <property type="molecule type" value="Genomic_DNA"/>
</dbReference>
<evidence type="ECO:0000313" key="2">
    <source>
        <dbReference type="EMBL" id="NEU94952.1"/>
    </source>
</evidence>
<dbReference type="SUPFAM" id="SSF53474">
    <property type="entry name" value="alpha/beta-Hydrolases"/>
    <property type="match status" value="1"/>
</dbReference>
<reference evidence="2 3" key="1">
    <citation type="journal article" date="2020" name="Arch. Microbiol.">
        <title>Bradyrhizobium uaiense sp. nov., a new highly efficient cowpea symbiont.</title>
        <authorList>
            <person name="Cabral Michel D."/>
            <person name="Azarias Guimaraes A."/>
            <person name="Martins da Costa E."/>
            <person name="Soares de Carvalho T."/>
            <person name="Balsanelli E."/>
            <person name="Willems A."/>
            <person name="Maltempi de Souza E."/>
            <person name="de Souza Moreira F.M."/>
        </authorList>
    </citation>
    <scope>NUCLEOTIDE SEQUENCE [LARGE SCALE GENOMIC DNA]</scope>
    <source>
        <strain evidence="2 3">UFLA 03-164</strain>
    </source>
</reference>
<keyword evidence="1" id="KW-0812">Transmembrane</keyword>
<gene>
    <name evidence="2" type="ORF">FNJ47_03705</name>
</gene>
<dbReference type="GO" id="GO:0016787">
    <property type="term" value="F:hydrolase activity"/>
    <property type="evidence" value="ECO:0007669"/>
    <property type="project" value="UniProtKB-KW"/>
</dbReference>
<evidence type="ECO:0000256" key="1">
    <source>
        <dbReference type="SAM" id="Phobius"/>
    </source>
</evidence>
<accession>A0A6P1BBU5</accession>
<dbReference type="AlphaFoldDB" id="A0A6P1BBU5"/>